<keyword evidence="3" id="KW-1185">Reference proteome</keyword>
<evidence type="ECO:0000313" key="2">
    <source>
        <dbReference type="EMBL" id="ANF96088.1"/>
    </source>
</evidence>
<proteinExistence type="predicted"/>
<feature type="domain" description="S1 motif" evidence="1">
    <location>
        <begin position="97"/>
        <end position="163"/>
    </location>
</feature>
<name>A0A172ZEP3_9BACL</name>
<dbReference type="SUPFAM" id="SSF50249">
    <property type="entry name" value="Nucleic acid-binding proteins"/>
    <property type="match status" value="1"/>
</dbReference>
<dbReference type="PROSITE" id="PS50126">
    <property type="entry name" value="S1"/>
    <property type="match status" value="1"/>
</dbReference>
<dbReference type="STRING" id="1616788.AR543_08810"/>
<protein>
    <recommendedName>
        <fullName evidence="1">S1 motif domain-containing protein</fullName>
    </recommendedName>
</protein>
<evidence type="ECO:0000259" key="1">
    <source>
        <dbReference type="PROSITE" id="PS50126"/>
    </source>
</evidence>
<dbReference type="Proteomes" id="UP000078148">
    <property type="component" value="Chromosome"/>
</dbReference>
<evidence type="ECO:0000313" key="3">
    <source>
        <dbReference type="Proteomes" id="UP000078148"/>
    </source>
</evidence>
<accession>A0A172ZEP3</accession>
<gene>
    <name evidence="2" type="ORF">AR543_08810</name>
</gene>
<reference evidence="2 3" key="2">
    <citation type="journal article" date="2016" name="Int. J. Syst. Evol. Microbiol.">
        <title>Paenibacillus bovis sp. nov., isolated from raw yak (Bos grunniens) milk.</title>
        <authorList>
            <person name="Gao C."/>
            <person name="Han J."/>
            <person name="Liu Z."/>
            <person name="Xu X."/>
            <person name="Hang F."/>
            <person name="Wu Z."/>
        </authorList>
    </citation>
    <scope>NUCLEOTIDE SEQUENCE [LARGE SCALE GENOMIC DNA]</scope>
    <source>
        <strain evidence="2 3">BD3526</strain>
    </source>
</reference>
<dbReference type="InterPro" id="IPR003029">
    <property type="entry name" value="S1_domain"/>
</dbReference>
<dbReference type="InterPro" id="IPR012340">
    <property type="entry name" value="NA-bd_OB-fold"/>
</dbReference>
<dbReference type="AlphaFoldDB" id="A0A172ZEP3"/>
<reference evidence="3" key="1">
    <citation type="submission" date="2015-10" db="EMBL/GenBank/DDBJ databases">
        <title>Genome of Paenibacillus bovis sp. nov.</title>
        <authorList>
            <person name="Wu Z."/>
            <person name="Gao C."/>
            <person name="Liu Z."/>
            <person name="Zheng H."/>
        </authorList>
    </citation>
    <scope>NUCLEOTIDE SEQUENCE [LARGE SCALE GENOMIC DNA]</scope>
    <source>
        <strain evidence="3">BD3526</strain>
    </source>
</reference>
<dbReference type="GO" id="GO:0003676">
    <property type="term" value="F:nucleic acid binding"/>
    <property type="evidence" value="ECO:0007669"/>
    <property type="project" value="InterPro"/>
</dbReference>
<dbReference type="RefSeq" id="WP_060533634.1">
    <property type="nucleotide sequence ID" value="NZ_CP013023.1"/>
</dbReference>
<dbReference type="EMBL" id="CP013023">
    <property type="protein sequence ID" value="ANF96088.1"/>
    <property type="molecule type" value="Genomic_DNA"/>
</dbReference>
<dbReference type="KEGG" id="pbv:AR543_08810"/>
<dbReference type="OrthoDB" id="2083321at2"/>
<sequence length="165" mass="19409">MEYYRLRFEESDENYYFEIDDDRNVLRQVIEDEEHWVVSSRPDEELHFCLYEQDFDQSMDGADGEDISREQFEQVWAQAMQPYRKGWERVKSHYKPGDKVTGVVEVSYPQGIILSLPNDAFGIVADDECAQFVPVEHRYPGHMLKTVVTGFDEVNDWVKLSCRPG</sequence>
<organism evidence="2 3">
    <name type="scientific">Paenibacillus bovis</name>
    <dbReference type="NCBI Taxonomy" id="1616788"/>
    <lineage>
        <taxon>Bacteria</taxon>
        <taxon>Bacillati</taxon>
        <taxon>Bacillota</taxon>
        <taxon>Bacilli</taxon>
        <taxon>Bacillales</taxon>
        <taxon>Paenibacillaceae</taxon>
        <taxon>Paenibacillus</taxon>
    </lineage>
</organism>